<feature type="region of interest" description="Disordered" evidence="1">
    <location>
        <begin position="128"/>
        <end position="147"/>
    </location>
</feature>
<evidence type="ECO:0000313" key="4">
    <source>
        <dbReference type="Proteomes" id="UP000198211"/>
    </source>
</evidence>
<dbReference type="InterPro" id="IPR012337">
    <property type="entry name" value="RNaseH-like_sf"/>
</dbReference>
<feature type="domain" description="Integrase catalytic" evidence="2">
    <location>
        <begin position="1"/>
        <end position="109"/>
    </location>
</feature>
<name>A0A225VVP1_9STRA</name>
<evidence type="ECO:0000259" key="2">
    <source>
        <dbReference type="PROSITE" id="PS50994"/>
    </source>
</evidence>
<dbReference type="SUPFAM" id="SSF53098">
    <property type="entry name" value="Ribonuclease H-like"/>
    <property type="match status" value="1"/>
</dbReference>
<dbReference type="OrthoDB" id="105595at2759"/>
<dbReference type="InterPro" id="IPR001584">
    <property type="entry name" value="Integrase_cat-core"/>
</dbReference>
<dbReference type="PANTHER" id="PTHR37984">
    <property type="entry name" value="PROTEIN CBG26694"/>
    <property type="match status" value="1"/>
</dbReference>
<protein>
    <recommendedName>
        <fullName evidence="2">Integrase catalytic domain-containing protein</fullName>
    </recommendedName>
</protein>
<dbReference type="AlphaFoldDB" id="A0A225VVP1"/>
<keyword evidence="4" id="KW-1185">Reference proteome</keyword>
<evidence type="ECO:0000256" key="1">
    <source>
        <dbReference type="SAM" id="MobiDB-lite"/>
    </source>
</evidence>
<evidence type="ECO:0000313" key="3">
    <source>
        <dbReference type="EMBL" id="OWZ08867.1"/>
    </source>
</evidence>
<dbReference type="PROSITE" id="PS50994">
    <property type="entry name" value="INTEGRASE"/>
    <property type="match status" value="1"/>
</dbReference>
<reference evidence="4" key="1">
    <citation type="submission" date="2017-03" db="EMBL/GenBank/DDBJ databases">
        <title>Phytopthora megakarya and P. palmivora, two closely related causual agents of cacao black pod achieved similar genome size and gene model numbers by different mechanisms.</title>
        <authorList>
            <person name="Ali S."/>
            <person name="Shao J."/>
            <person name="Larry D.J."/>
            <person name="Kronmiller B."/>
            <person name="Shen D."/>
            <person name="Strem M.D."/>
            <person name="Melnick R.L."/>
            <person name="Guiltinan M.J."/>
            <person name="Tyler B.M."/>
            <person name="Meinhardt L.W."/>
            <person name="Bailey B.A."/>
        </authorList>
    </citation>
    <scope>NUCLEOTIDE SEQUENCE [LARGE SCALE GENOMIC DNA]</scope>
    <source>
        <strain evidence="4">zdho120</strain>
    </source>
</reference>
<dbReference type="PANTHER" id="PTHR37984:SF5">
    <property type="entry name" value="PROTEIN NYNRIN-LIKE"/>
    <property type="match status" value="1"/>
</dbReference>
<accession>A0A225VVP1</accession>
<organism evidence="3 4">
    <name type="scientific">Phytophthora megakarya</name>
    <dbReference type="NCBI Taxonomy" id="4795"/>
    <lineage>
        <taxon>Eukaryota</taxon>
        <taxon>Sar</taxon>
        <taxon>Stramenopiles</taxon>
        <taxon>Oomycota</taxon>
        <taxon>Peronosporomycetes</taxon>
        <taxon>Peronosporales</taxon>
        <taxon>Peronosporaceae</taxon>
        <taxon>Phytophthora</taxon>
    </lineage>
</organism>
<dbReference type="InterPro" id="IPR050951">
    <property type="entry name" value="Retrovirus_Pol_polyprotein"/>
</dbReference>
<dbReference type="Proteomes" id="UP000198211">
    <property type="component" value="Unassembled WGS sequence"/>
</dbReference>
<gene>
    <name evidence="3" type="ORF">PHMEG_00018529</name>
</gene>
<dbReference type="EMBL" id="NBNE01002994">
    <property type="protein sequence ID" value="OWZ08867.1"/>
    <property type="molecule type" value="Genomic_DNA"/>
</dbReference>
<dbReference type="Gene3D" id="3.30.420.10">
    <property type="entry name" value="Ribonuclease H-like superfamily/Ribonuclease H"/>
    <property type="match status" value="1"/>
</dbReference>
<dbReference type="STRING" id="4795.A0A225VVP1"/>
<dbReference type="InterPro" id="IPR036397">
    <property type="entry name" value="RNaseH_sf"/>
</dbReference>
<comment type="caution">
    <text evidence="3">The sequence shown here is derived from an EMBL/GenBank/DDBJ whole genome shotgun (WGS) entry which is preliminary data.</text>
</comment>
<dbReference type="GO" id="GO:0003676">
    <property type="term" value="F:nucleic acid binding"/>
    <property type="evidence" value="ECO:0007669"/>
    <property type="project" value="InterPro"/>
</dbReference>
<sequence>MLAWNSRYCLPRIWISNEGSHFRNEVMHELCRRLKARHDFTVTYSPWINGSVERAHRDVIQDLRALYLEYKVNTHDWTFFVPILQASLSHTIVPSLGRWAPVELFCGLPVPPPLKLSFKRHKAMVRTATQQQLPTSQADDGRTGKQTKCNQKIQKAARRPNLDVGDFVLTSRFDQKHTNKFLVTWVGPY</sequence>
<dbReference type="GO" id="GO:0015074">
    <property type="term" value="P:DNA integration"/>
    <property type="evidence" value="ECO:0007669"/>
    <property type="project" value="InterPro"/>
</dbReference>
<proteinExistence type="predicted"/>